<sequence>MDRKPVKTKFGSLWDSTWERLSFKDQQNGSIGDQGMRQWVWNKEQQQFFYINHVNGSKVWQDDISWDWDEASQKFFYINDGERIYTDCPMPSKIGSSSRWQWDCELRMWFFINDVDGSRLYQQDRSWEWDEALERFFYVDKGKRTYANWKWDWDRHMYDYVEDESRRYEDGSELIRNTNLVDGSDPTIAAPRMIGMQSSIKHEPKQMDTSIKAEEGVMKRTKTETSSSDGVADTLQPLDMNEDDSEAETERLHNTPRKLARTATETSLLSESIYTRTPSKLTHSKTIEHDDSAPPTPTAIADDATMGEAPTTENPGGLPLGADSSNETDLGSHTPSEETHKLPHYMPFETSSSLNWASIRSRLPADWMWDVEYHAAHARSAMQEGCWSCTPLEPDEPKHYPLTIAKAPVVIPVEYQWPLTGGVAPPPDPRATSLIDSRAKIPLEAVRDIFLTFQGSLGFYVLLNGLLQVIVPKDFDTSWASSHLPHKFGGLKVCYIEQSLEPTMLPNKMQSSRTLPTGPSLGSSSASGSSWPARPLAQSLANNQSLKLNDFIEARPLSNHRKERFSGRISLKVAKHGISLIVMSTHVITEAVLAKSHRDTLLGRKHDDRYRRLDDDWNEHVEIWAGSGKIGTIYESLDKEAEIYPNGFRHDVTLVKPTSPMVVKDITSPIPDLGWLNHDSWASLRQQSSSVKILADAEGSRSAKSIKSSRPSDVLVVGEGIFLNQKAAAGGSKTLKDHDASTWKDLVSRALLYRVFPDFDPPNGQSGTALYADGIREDGTQGPGVVGFQSFVQRSGHVQNFEMEGPALERRLQLGRVAFYGAFEVPAELKKYKIV</sequence>
<dbReference type="Proteomes" id="UP000292402">
    <property type="component" value="Unassembled WGS sequence"/>
</dbReference>
<feature type="compositionally biased region" description="Polar residues" evidence="1">
    <location>
        <begin position="263"/>
        <end position="281"/>
    </location>
</feature>
<accession>A0A4Q4MTZ4</accession>
<reference evidence="3" key="1">
    <citation type="journal article" date="2019" name="bioRxiv">
        <title>Genomics, evolutionary history and diagnostics of the Alternaria alternata species group including apple and Asian pear pathotypes.</title>
        <authorList>
            <person name="Armitage A.D."/>
            <person name="Cockerton H.M."/>
            <person name="Sreenivasaprasad S."/>
            <person name="Woodhall J.W."/>
            <person name="Lane C.R."/>
            <person name="Harrison R.J."/>
            <person name="Clarkson J.P."/>
        </authorList>
    </citation>
    <scope>NUCLEOTIDE SEQUENCE [LARGE SCALE GENOMIC DNA]</scope>
    <source>
        <strain evidence="3">FERA 1082</strain>
    </source>
</reference>
<protein>
    <submittedName>
        <fullName evidence="2">Uncharacterized protein</fullName>
    </submittedName>
</protein>
<dbReference type="AlphaFoldDB" id="A0A4Q4MTZ4"/>
<dbReference type="EMBL" id="PDXA01000004">
    <property type="protein sequence ID" value="RYN58980.1"/>
    <property type="molecule type" value="Genomic_DNA"/>
</dbReference>
<evidence type="ECO:0000313" key="2">
    <source>
        <dbReference type="EMBL" id="RYN58980.1"/>
    </source>
</evidence>
<feature type="compositionally biased region" description="Basic and acidic residues" evidence="1">
    <location>
        <begin position="200"/>
        <end position="223"/>
    </location>
</feature>
<organism evidence="2 3">
    <name type="scientific">Alternaria tenuissima</name>
    <dbReference type="NCBI Taxonomy" id="119927"/>
    <lineage>
        <taxon>Eukaryota</taxon>
        <taxon>Fungi</taxon>
        <taxon>Dikarya</taxon>
        <taxon>Ascomycota</taxon>
        <taxon>Pezizomycotina</taxon>
        <taxon>Dothideomycetes</taxon>
        <taxon>Pleosporomycetidae</taxon>
        <taxon>Pleosporales</taxon>
        <taxon>Pleosporineae</taxon>
        <taxon>Pleosporaceae</taxon>
        <taxon>Alternaria</taxon>
        <taxon>Alternaria sect. Alternaria</taxon>
        <taxon>Alternaria alternata complex</taxon>
    </lineage>
</organism>
<evidence type="ECO:0000256" key="1">
    <source>
        <dbReference type="SAM" id="MobiDB-lite"/>
    </source>
</evidence>
<feature type="region of interest" description="Disordered" evidence="1">
    <location>
        <begin position="200"/>
        <end position="344"/>
    </location>
</feature>
<evidence type="ECO:0000313" key="3">
    <source>
        <dbReference type="Proteomes" id="UP000292402"/>
    </source>
</evidence>
<feature type="compositionally biased region" description="Low complexity" evidence="1">
    <location>
        <begin position="514"/>
        <end position="533"/>
    </location>
</feature>
<comment type="caution">
    <text evidence="2">The sequence shown here is derived from an EMBL/GenBank/DDBJ whole genome shotgun (WGS) entry which is preliminary data.</text>
</comment>
<name>A0A4Q4MTZ4_9PLEO</name>
<proteinExistence type="predicted"/>
<feature type="compositionally biased region" description="Polar residues" evidence="1">
    <location>
        <begin position="323"/>
        <end position="334"/>
    </location>
</feature>
<feature type="region of interest" description="Disordered" evidence="1">
    <location>
        <begin position="507"/>
        <end position="533"/>
    </location>
</feature>
<gene>
    <name evidence="2" type="ORF">AA0114_g1743</name>
</gene>